<dbReference type="GO" id="GO:0099620">
    <property type="term" value="F:UDP-4-amino-4-deoxy-L-arabinose aminotransferase"/>
    <property type="evidence" value="ECO:0007669"/>
    <property type="project" value="UniProtKB-EC"/>
</dbReference>
<dbReference type="SUPFAM" id="SSF53383">
    <property type="entry name" value="PLP-dependent transferases"/>
    <property type="match status" value="1"/>
</dbReference>
<gene>
    <name evidence="1" type="primary">arnB_1</name>
    <name evidence="1" type="ORF">DEAC_c19060</name>
</gene>
<dbReference type="Pfam" id="PF01041">
    <property type="entry name" value="DegT_DnrJ_EryC1"/>
    <property type="match status" value="2"/>
</dbReference>
<dbReference type="STRING" id="476652.DEAC_c19060"/>
<reference evidence="1 2" key="1">
    <citation type="submission" date="2015-06" db="EMBL/GenBank/DDBJ databases">
        <title>Draft genome of the moderately acidophilic sulfate reducer Candidatus Desulfosporosinus acididurans strain M1.</title>
        <authorList>
            <person name="Poehlein A."/>
            <person name="Petzsch P."/>
            <person name="Johnson B.D."/>
            <person name="Schloemann M."/>
            <person name="Daniel R."/>
            <person name="Muehling M."/>
        </authorList>
    </citation>
    <scope>NUCLEOTIDE SEQUENCE [LARGE SCALE GENOMIC DNA]</scope>
    <source>
        <strain evidence="1 2">M1</strain>
    </source>
</reference>
<protein>
    <submittedName>
        <fullName evidence="1">UDP-4-amino-4-deoxy-L-arabinose--oxoglutarate aminotransferase</fullName>
        <ecNumber evidence="1">2.6.1.87</ecNumber>
    </submittedName>
</protein>
<keyword evidence="2" id="KW-1185">Reference proteome</keyword>
<dbReference type="GO" id="GO:0030170">
    <property type="term" value="F:pyridoxal phosphate binding"/>
    <property type="evidence" value="ECO:0007669"/>
    <property type="project" value="TreeGrafter"/>
</dbReference>
<keyword evidence="1" id="KW-0808">Transferase</keyword>
<dbReference type="AlphaFoldDB" id="A0A0J1FQU1"/>
<dbReference type="InterPro" id="IPR015421">
    <property type="entry name" value="PyrdxlP-dep_Trfase_major"/>
</dbReference>
<comment type="caution">
    <text evidence="1">The sequence shown here is derived from an EMBL/GenBank/DDBJ whole genome shotgun (WGS) entry which is preliminary data.</text>
</comment>
<evidence type="ECO:0000313" key="2">
    <source>
        <dbReference type="Proteomes" id="UP000036356"/>
    </source>
</evidence>
<evidence type="ECO:0000313" key="1">
    <source>
        <dbReference type="EMBL" id="KLU65870.1"/>
    </source>
</evidence>
<dbReference type="EMBL" id="LDZY01000006">
    <property type="protein sequence ID" value="KLU65870.1"/>
    <property type="molecule type" value="Genomic_DNA"/>
</dbReference>
<dbReference type="Proteomes" id="UP000036356">
    <property type="component" value="Unassembled WGS sequence"/>
</dbReference>
<proteinExistence type="predicted"/>
<dbReference type="EC" id="2.6.1.87" evidence="1"/>
<dbReference type="InterPro" id="IPR015424">
    <property type="entry name" value="PyrdxlP-dep_Trfase"/>
</dbReference>
<name>A0A0J1FQU1_9FIRM</name>
<dbReference type="GO" id="GO:0000271">
    <property type="term" value="P:polysaccharide biosynthetic process"/>
    <property type="evidence" value="ECO:0007669"/>
    <property type="project" value="TreeGrafter"/>
</dbReference>
<dbReference type="PATRIC" id="fig|476652.3.peg.1973"/>
<accession>A0A0J1FQU1</accession>
<dbReference type="InterPro" id="IPR000653">
    <property type="entry name" value="DegT/StrS_aminotransferase"/>
</dbReference>
<organism evidence="1 2">
    <name type="scientific">Desulfosporosinus acididurans</name>
    <dbReference type="NCBI Taxonomy" id="476652"/>
    <lineage>
        <taxon>Bacteria</taxon>
        <taxon>Bacillati</taxon>
        <taxon>Bacillota</taxon>
        <taxon>Clostridia</taxon>
        <taxon>Eubacteriales</taxon>
        <taxon>Desulfitobacteriaceae</taxon>
        <taxon>Desulfosporosinus</taxon>
    </lineage>
</organism>
<dbReference type="PANTHER" id="PTHR30244:SF34">
    <property type="entry name" value="DTDP-4-AMINO-4,6-DIDEOXYGALACTOSE TRANSAMINASE"/>
    <property type="match status" value="1"/>
</dbReference>
<sequence length="212" mass="23507">MMTEQLAICGGKPVRDTYLPYGKQWIGDEDVEAVAQILRGDFLTTGPAIAQFEQEVAAYVGAAFAAGIGENDEVITTPMTFAASANCVLYQKGHPVFADIDPLTGNIDPETIEDLITPKTRTIIPVDYTGRPVEIDKIRQISQKYGLTIIEDAAHAYGASYQGVRLDYRPECPQTERFYERIVTLPPFPAMKDQDVQDVIEAVHKVIAHYLR</sequence>
<dbReference type="RefSeq" id="WP_047809799.1">
    <property type="nucleotide sequence ID" value="NZ_LDZY01000006.1"/>
</dbReference>
<keyword evidence="1" id="KW-0032">Aminotransferase</keyword>
<dbReference type="PANTHER" id="PTHR30244">
    <property type="entry name" value="TRANSAMINASE"/>
    <property type="match status" value="1"/>
</dbReference>
<dbReference type="Gene3D" id="3.40.640.10">
    <property type="entry name" value="Type I PLP-dependent aspartate aminotransferase-like (Major domain)"/>
    <property type="match status" value="2"/>
</dbReference>